<keyword evidence="6" id="KW-0282">Flagellum</keyword>
<dbReference type="Proteomes" id="UP000002318">
    <property type="component" value="Chromosome"/>
</dbReference>
<sequence length="414" mass="45429">MKRVSTYQPNYDMQYYLRRRNNEMSRVQNQIGSQSRITNLRDDPIAAAHSVRYKSAVDRLSQFDQNAAMVLDEGRIAESYLKSANDILHQVRELAVKGANDTLNKDDKRMIGGEIDQLLKELVEIANARGPDGTSFFAGDRTMSPAYRVIQGSLDGGRSYGVTNVEYIGTITPPKAEVSSGNYIQAGFSGNNLFWAEQQQLFSGRDASSYTLTEDSLVRIDNEYVKLSAGDNIHAIIAKINDSAAAVKASLDPVENSLVLSTTSPHQLWLEDVGDGRVLKDLGVIAEIGKAPYNLARGASLSGGSLFDMVMNLRDSLLKGDTIEIGGSALKGISMAQDNLIETMSGLGSRDERLQLIRQRIAQERPEIVNRDSQETDVDLAEAITDLTALEQSHKAALQTAGKILQPTLLDFLR</sequence>
<protein>
    <submittedName>
        <fullName evidence="6">Flagellar hook-associated protein 3</fullName>
    </submittedName>
</protein>
<organism evidence="6 7">
    <name type="scientific">Sediminispirochaeta smaragdinae (strain DSM 11293 / JCM 15392 / SEBR 4228)</name>
    <name type="common">Spirochaeta smaragdinae</name>
    <dbReference type="NCBI Taxonomy" id="573413"/>
    <lineage>
        <taxon>Bacteria</taxon>
        <taxon>Pseudomonadati</taxon>
        <taxon>Spirochaetota</taxon>
        <taxon>Spirochaetia</taxon>
        <taxon>Spirochaetales</taxon>
        <taxon>Spirochaetaceae</taxon>
        <taxon>Sediminispirochaeta</taxon>
    </lineage>
</organism>
<proteinExistence type="predicted"/>
<evidence type="ECO:0000313" key="6">
    <source>
        <dbReference type="EMBL" id="ADK81719.1"/>
    </source>
</evidence>
<evidence type="ECO:0000256" key="2">
    <source>
        <dbReference type="ARBA" id="ARBA00004631"/>
    </source>
</evidence>
<comment type="function">
    <text evidence="1">Component of the core of the flagella.</text>
</comment>
<keyword evidence="6" id="KW-0969">Cilium</keyword>
<dbReference type="GO" id="GO:0055040">
    <property type="term" value="C:periplasmic flagellum"/>
    <property type="evidence" value="ECO:0007669"/>
    <property type="project" value="UniProtKB-SubCell"/>
</dbReference>
<dbReference type="InterPro" id="IPR013384">
    <property type="entry name" value="Flagell_FlgL"/>
</dbReference>
<dbReference type="PANTHER" id="PTHR42792">
    <property type="entry name" value="FLAGELLIN"/>
    <property type="match status" value="1"/>
</dbReference>
<dbReference type="AlphaFoldDB" id="E1R4H8"/>
<dbReference type="GO" id="GO:0009424">
    <property type="term" value="C:bacterial-type flagellum hook"/>
    <property type="evidence" value="ECO:0007669"/>
    <property type="project" value="InterPro"/>
</dbReference>
<reference evidence="6 7" key="1">
    <citation type="journal article" date="2010" name="Stand. Genomic Sci.">
        <title>Complete genome sequence of Spirochaeta smaragdinae type strain (SEBR 4228).</title>
        <authorList>
            <person name="Mavromatis K."/>
            <person name="Yasawong M."/>
            <person name="Chertkov O."/>
            <person name="Lapidus A."/>
            <person name="Lucas S."/>
            <person name="Nolan M."/>
            <person name="Del Rio T.G."/>
            <person name="Tice H."/>
            <person name="Cheng J.F."/>
            <person name="Pitluck S."/>
            <person name="Liolios K."/>
            <person name="Ivanova N."/>
            <person name="Tapia R."/>
            <person name="Han C."/>
            <person name="Bruce D."/>
            <person name="Goodwin L."/>
            <person name="Pati A."/>
            <person name="Chen A."/>
            <person name="Palaniappan K."/>
            <person name="Land M."/>
            <person name="Hauser L."/>
            <person name="Chang Y.J."/>
            <person name="Jeffries C.D."/>
            <person name="Detter J.C."/>
            <person name="Rohde M."/>
            <person name="Brambilla E."/>
            <person name="Spring S."/>
            <person name="Goker M."/>
            <person name="Sikorski J."/>
            <person name="Woyke T."/>
            <person name="Bristow J."/>
            <person name="Eisen J.A."/>
            <person name="Markowitz V."/>
            <person name="Hugenholtz P."/>
            <person name="Klenk H.P."/>
            <person name="Kyrpides N.C."/>
        </authorList>
    </citation>
    <scope>NUCLEOTIDE SEQUENCE [LARGE SCALE GENOMIC DNA]</scope>
    <source>
        <strain evidence="7">DSM 11293 / JCM 15392 / SEBR 4228</strain>
    </source>
</reference>
<dbReference type="Gene3D" id="1.20.1330.10">
    <property type="entry name" value="f41 fragment of flagellin, N-terminal domain"/>
    <property type="match status" value="1"/>
</dbReference>
<feature type="domain" description="Flagellin N-terminal" evidence="5">
    <location>
        <begin position="4"/>
        <end position="140"/>
    </location>
</feature>
<evidence type="ECO:0000313" key="7">
    <source>
        <dbReference type="Proteomes" id="UP000002318"/>
    </source>
</evidence>
<dbReference type="EMBL" id="CP002116">
    <property type="protein sequence ID" value="ADK81719.1"/>
    <property type="molecule type" value="Genomic_DNA"/>
</dbReference>
<dbReference type="NCBIfam" id="TIGR02550">
    <property type="entry name" value="flagell_flgL"/>
    <property type="match status" value="1"/>
</dbReference>
<gene>
    <name evidence="6" type="ordered locus">Spirs_2609</name>
</gene>
<evidence type="ECO:0000256" key="3">
    <source>
        <dbReference type="ARBA" id="ARBA00022764"/>
    </source>
</evidence>
<keyword evidence="7" id="KW-1185">Reference proteome</keyword>
<keyword evidence="6" id="KW-0966">Cell projection</keyword>
<dbReference type="InterPro" id="IPR001029">
    <property type="entry name" value="Flagellin_N"/>
</dbReference>
<keyword evidence="3" id="KW-0574">Periplasm</keyword>
<dbReference type="OrthoDB" id="9758307at2"/>
<dbReference type="STRING" id="573413.Spirs_2609"/>
<evidence type="ECO:0000256" key="1">
    <source>
        <dbReference type="ARBA" id="ARBA00004095"/>
    </source>
</evidence>
<dbReference type="SUPFAM" id="SSF64518">
    <property type="entry name" value="Phase 1 flagellin"/>
    <property type="match status" value="1"/>
</dbReference>
<accession>E1R4H8</accession>
<dbReference type="NCBIfam" id="NF005187">
    <property type="entry name" value="PRK06663.1"/>
    <property type="match status" value="1"/>
</dbReference>
<evidence type="ECO:0000259" key="5">
    <source>
        <dbReference type="Pfam" id="PF00669"/>
    </source>
</evidence>
<dbReference type="GO" id="GO:0005198">
    <property type="term" value="F:structural molecule activity"/>
    <property type="evidence" value="ECO:0007669"/>
    <property type="project" value="InterPro"/>
</dbReference>
<name>E1R4H8_SEDSS</name>
<dbReference type="Pfam" id="PF07196">
    <property type="entry name" value="Flagellin_IN"/>
    <property type="match status" value="1"/>
</dbReference>
<dbReference type="GO" id="GO:0071973">
    <property type="term" value="P:bacterial-type flagellum-dependent cell motility"/>
    <property type="evidence" value="ECO:0007669"/>
    <property type="project" value="InterPro"/>
</dbReference>
<dbReference type="Pfam" id="PF00669">
    <property type="entry name" value="Flagellin_N"/>
    <property type="match status" value="1"/>
</dbReference>
<dbReference type="RefSeq" id="WP_013255181.1">
    <property type="nucleotide sequence ID" value="NC_014364.1"/>
</dbReference>
<dbReference type="eggNOG" id="COG1344">
    <property type="taxonomic scope" value="Bacteria"/>
</dbReference>
<dbReference type="HOGENOM" id="CLU_024437_7_0_12"/>
<dbReference type="KEGG" id="ssm:Spirs_2609"/>
<dbReference type="InterPro" id="IPR001492">
    <property type="entry name" value="Flagellin"/>
</dbReference>
<dbReference type="InterPro" id="IPR010810">
    <property type="entry name" value="Flagellin_hook_IN_motif"/>
</dbReference>
<keyword evidence="4" id="KW-0975">Bacterial flagellum</keyword>
<comment type="subcellular location">
    <subcellularLocation>
        <location evidence="2">Periplasmic flagellum</location>
    </subcellularLocation>
</comment>
<dbReference type="PANTHER" id="PTHR42792:SF1">
    <property type="entry name" value="FLAGELLAR HOOK-ASSOCIATED PROTEIN 3"/>
    <property type="match status" value="1"/>
</dbReference>
<evidence type="ECO:0000256" key="4">
    <source>
        <dbReference type="ARBA" id="ARBA00023143"/>
    </source>
</evidence>